<dbReference type="PROSITE" id="PS00937">
    <property type="entry name" value="RIBOSOMAL_L20"/>
    <property type="match status" value="1"/>
</dbReference>
<dbReference type="SUPFAM" id="SSF74731">
    <property type="entry name" value="Ribosomal protein L20"/>
    <property type="match status" value="1"/>
</dbReference>
<evidence type="ECO:0000256" key="5">
    <source>
        <dbReference type="ARBA" id="ARBA00023274"/>
    </source>
</evidence>
<dbReference type="NCBIfam" id="TIGR01032">
    <property type="entry name" value="rplT_bact"/>
    <property type="match status" value="1"/>
</dbReference>
<dbReference type="GO" id="GO:0005840">
    <property type="term" value="C:ribosome"/>
    <property type="evidence" value="ECO:0007669"/>
    <property type="project" value="UniProtKB-KW"/>
</dbReference>
<evidence type="ECO:0000256" key="7">
    <source>
        <dbReference type="ARBA" id="ARBA00072767"/>
    </source>
</evidence>
<sequence length="127" mass="14651">MVRGGPANRAVKRAKVFALAKSFGAKGRSKNVYSLAVRMVQKSLQRQYVARKTTKRDMRSLWITRINIAAREHHVPYSVFMNQLTKNNIQLNRKMLSELAIHEPRTFKAFADFAREQHKQGLRAALK</sequence>
<dbReference type="GO" id="GO:0006412">
    <property type="term" value="P:translation"/>
    <property type="evidence" value="ECO:0007669"/>
    <property type="project" value="InterPro"/>
</dbReference>
<keyword evidence="5 9" id="KW-0687">Ribonucleoprotein</keyword>
<dbReference type="InterPro" id="IPR005813">
    <property type="entry name" value="Ribosomal_bL20"/>
</dbReference>
<reference evidence="10" key="1">
    <citation type="submission" date="2020-04" db="EMBL/GenBank/DDBJ databases">
        <authorList>
            <person name="Alioto T."/>
            <person name="Alioto T."/>
            <person name="Gomez Garrido J."/>
        </authorList>
    </citation>
    <scope>NUCLEOTIDE SEQUENCE</scope>
    <source>
        <strain evidence="10">A484AB</strain>
    </source>
</reference>
<dbReference type="CDD" id="cd07026">
    <property type="entry name" value="Ribosomal_L20"/>
    <property type="match status" value="1"/>
</dbReference>
<dbReference type="GO" id="GO:1990904">
    <property type="term" value="C:ribonucleoprotein complex"/>
    <property type="evidence" value="ECO:0007669"/>
    <property type="project" value="UniProtKB-KW"/>
</dbReference>
<dbReference type="InterPro" id="IPR049946">
    <property type="entry name" value="RIBOSOMAL_L20_CS"/>
</dbReference>
<dbReference type="InterPro" id="IPR035566">
    <property type="entry name" value="Ribosomal_protein_bL20_C"/>
</dbReference>
<keyword evidence="3" id="KW-0694">RNA-binding</keyword>
<comment type="similarity">
    <text evidence="1 9">Belongs to the bacterial ribosomal protein bL20 family.</text>
</comment>
<evidence type="ECO:0000313" key="10">
    <source>
        <dbReference type="EMBL" id="CAB3991071.1"/>
    </source>
</evidence>
<dbReference type="PANTHER" id="PTHR10986">
    <property type="entry name" value="39S RIBOSOMAL PROTEIN L20"/>
    <property type="match status" value="1"/>
</dbReference>
<evidence type="ECO:0000256" key="1">
    <source>
        <dbReference type="ARBA" id="ARBA00007698"/>
    </source>
</evidence>
<evidence type="ECO:0000256" key="4">
    <source>
        <dbReference type="ARBA" id="ARBA00022980"/>
    </source>
</evidence>
<dbReference type="OrthoDB" id="10251781at2759"/>
<gene>
    <name evidence="10" type="ORF">PACLA_8A004077</name>
</gene>
<protein>
    <recommendedName>
        <fullName evidence="6">Large ribosomal subunit protein bL20c</fullName>
    </recommendedName>
    <alternativeName>
        <fullName evidence="8">39S ribosomal protein L20, mitochondrial</fullName>
    </alternativeName>
    <alternativeName>
        <fullName evidence="7">Large ribosomal subunit protein bL20m</fullName>
    </alternativeName>
</protein>
<dbReference type="Proteomes" id="UP001152795">
    <property type="component" value="Unassembled WGS sequence"/>
</dbReference>
<proteinExistence type="inferred from homology"/>
<evidence type="ECO:0000256" key="2">
    <source>
        <dbReference type="ARBA" id="ARBA00022730"/>
    </source>
</evidence>
<keyword evidence="11" id="KW-1185">Reference proteome</keyword>
<dbReference type="Pfam" id="PF00453">
    <property type="entry name" value="Ribosomal_L20"/>
    <property type="match status" value="1"/>
</dbReference>
<evidence type="ECO:0000256" key="3">
    <source>
        <dbReference type="ARBA" id="ARBA00022884"/>
    </source>
</evidence>
<dbReference type="Gene3D" id="1.10.1900.20">
    <property type="entry name" value="Ribosomal protein L20"/>
    <property type="match status" value="1"/>
</dbReference>
<name>A0A7D9DPY1_PARCT</name>
<dbReference type="FunFam" id="1.10.1900.20:FF:000001">
    <property type="entry name" value="50S ribosomal protein L20"/>
    <property type="match status" value="1"/>
</dbReference>
<dbReference type="GO" id="GO:0003735">
    <property type="term" value="F:structural constituent of ribosome"/>
    <property type="evidence" value="ECO:0007669"/>
    <property type="project" value="InterPro"/>
</dbReference>
<evidence type="ECO:0000256" key="8">
    <source>
        <dbReference type="ARBA" id="ARBA00076245"/>
    </source>
</evidence>
<accession>A0A7D9DPY1</accession>
<evidence type="ECO:0000256" key="9">
    <source>
        <dbReference type="RuleBase" id="RU000561"/>
    </source>
</evidence>
<keyword evidence="4 9" id="KW-0689">Ribosomal protein</keyword>
<keyword evidence="2" id="KW-0699">rRNA-binding</keyword>
<organism evidence="10 11">
    <name type="scientific">Paramuricea clavata</name>
    <name type="common">Red gorgonian</name>
    <name type="synonym">Violescent sea-whip</name>
    <dbReference type="NCBI Taxonomy" id="317549"/>
    <lineage>
        <taxon>Eukaryota</taxon>
        <taxon>Metazoa</taxon>
        <taxon>Cnidaria</taxon>
        <taxon>Anthozoa</taxon>
        <taxon>Octocorallia</taxon>
        <taxon>Malacalcyonacea</taxon>
        <taxon>Plexauridae</taxon>
        <taxon>Paramuricea</taxon>
    </lineage>
</organism>
<dbReference type="AlphaFoldDB" id="A0A7D9DPY1"/>
<evidence type="ECO:0000313" key="11">
    <source>
        <dbReference type="Proteomes" id="UP001152795"/>
    </source>
</evidence>
<dbReference type="PRINTS" id="PR00062">
    <property type="entry name" value="RIBOSOMALL20"/>
</dbReference>
<evidence type="ECO:0000256" key="6">
    <source>
        <dbReference type="ARBA" id="ARBA00035295"/>
    </source>
</evidence>
<dbReference type="GO" id="GO:0019843">
    <property type="term" value="F:rRNA binding"/>
    <property type="evidence" value="ECO:0007669"/>
    <property type="project" value="UniProtKB-KW"/>
</dbReference>
<dbReference type="EMBL" id="CACRXK020001785">
    <property type="protein sequence ID" value="CAB3991071.1"/>
    <property type="molecule type" value="Genomic_DNA"/>
</dbReference>
<dbReference type="Gene3D" id="6.10.160.10">
    <property type="match status" value="1"/>
</dbReference>
<comment type="caution">
    <text evidence="10">The sequence shown here is derived from an EMBL/GenBank/DDBJ whole genome shotgun (WGS) entry which is preliminary data.</text>
</comment>